<dbReference type="EMBL" id="BPLR01013135">
    <property type="protein sequence ID" value="GIY58971.1"/>
    <property type="molecule type" value="Genomic_DNA"/>
</dbReference>
<organism evidence="1 2">
    <name type="scientific">Caerostris extrusa</name>
    <name type="common">Bark spider</name>
    <name type="synonym">Caerostris bankana</name>
    <dbReference type="NCBI Taxonomy" id="172846"/>
    <lineage>
        <taxon>Eukaryota</taxon>
        <taxon>Metazoa</taxon>
        <taxon>Ecdysozoa</taxon>
        <taxon>Arthropoda</taxon>
        <taxon>Chelicerata</taxon>
        <taxon>Arachnida</taxon>
        <taxon>Araneae</taxon>
        <taxon>Araneomorphae</taxon>
        <taxon>Entelegynae</taxon>
        <taxon>Araneoidea</taxon>
        <taxon>Araneidae</taxon>
        <taxon>Caerostris</taxon>
    </lineage>
</organism>
<sequence length="92" mass="10111">MTESDFWCFPEAAICSNRGMDGLEGGKIGDFIIDLSCGVERGWRIGEVIAKKVIVKFPISGGEFTVMISLDADIKGDDDGVVIREKVQREIE</sequence>
<protein>
    <submittedName>
        <fullName evidence="1">Uncharacterized protein</fullName>
    </submittedName>
</protein>
<comment type="caution">
    <text evidence="1">The sequence shown here is derived from an EMBL/GenBank/DDBJ whole genome shotgun (WGS) entry which is preliminary data.</text>
</comment>
<evidence type="ECO:0000313" key="1">
    <source>
        <dbReference type="EMBL" id="GIY58971.1"/>
    </source>
</evidence>
<gene>
    <name evidence="1" type="ORF">CEXT_317061</name>
</gene>
<dbReference type="AlphaFoldDB" id="A0AAV4UMC6"/>
<name>A0AAV4UMC6_CAEEX</name>
<evidence type="ECO:0000313" key="2">
    <source>
        <dbReference type="Proteomes" id="UP001054945"/>
    </source>
</evidence>
<dbReference type="Proteomes" id="UP001054945">
    <property type="component" value="Unassembled WGS sequence"/>
</dbReference>
<reference evidence="1 2" key="1">
    <citation type="submission" date="2021-06" db="EMBL/GenBank/DDBJ databases">
        <title>Caerostris extrusa draft genome.</title>
        <authorList>
            <person name="Kono N."/>
            <person name="Arakawa K."/>
        </authorList>
    </citation>
    <scope>NUCLEOTIDE SEQUENCE [LARGE SCALE GENOMIC DNA]</scope>
</reference>
<accession>A0AAV4UMC6</accession>
<keyword evidence="2" id="KW-1185">Reference proteome</keyword>
<proteinExistence type="predicted"/>